<dbReference type="Pfam" id="PF09361">
    <property type="entry name" value="Phasin_2"/>
    <property type="match status" value="1"/>
</dbReference>
<name>K9HVM5_9PROT</name>
<feature type="domain" description="Phasin" evidence="2">
    <location>
        <begin position="36"/>
        <end position="123"/>
    </location>
</feature>
<evidence type="ECO:0000259" key="2">
    <source>
        <dbReference type="Pfam" id="PF09361"/>
    </source>
</evidence>
<feature type="compositionally biased region" description="Polar residues" evidence="1">
    <location>
        <begin position="7"/>
        <end position="21"/>
    </location>
</feature>
<comment type="caution">
    <text evidence="3">The sequence shown here is derived from an EMBL/GenBank/DDBJ whole genome shotgun (WGS) entry which is preliminary data.</text>
</comment>
<dbReference type="AlphaFoldDB" id="K9HVM5"/>
<proteinExistence type="predicted"/>
<organism evidence="3 4">
    <name type="scientific">Caenispirillum salinarum AK4</name>
    <dbReference type="NCBI Taxonomy" id="1238182"/>
    <lineage>
        <taxon>Bacteria</taxon>
        <taxon>Pseudomonadati</taxon>
        <taxon>Pseudomonadota</taxon>
        <taxon>Alphaproteobacteria</taxon>
        <taxon>Rhodospirillales</taxon>
        <taxon>Novispirillaceae</taxon>
        <taxon>Caenispirillum</taxon>
    </lineage>
</organism>
<dbReference type="InterPro" id="IPR018968">
    <property type="entry name" value="Phasin"/>
</dbReference>
<feature type="region of interest" description="Disordered" evidence="1">
    <location>
        <begin position="1"/>
        <end position="21"/>
    </location>
</feature>
<dbReference type="RefSeq" id="WP_009538774.1">
    <property type="nucleotide sequence ID" value="NZ_ANHY01000003.1"/>
</dbReference>
<evidence type="ECO:0000313" key="4">
    <source>
        <dbReference type="Proteomes" id="UP000009881"/>
    </source>
</evidence>
<evidence type="ECO:0000256" key="1">
    <source>
        <dbReference type="SAM" id="MobiDB-lite"/>
    </source>
</evidence>
<keyword evidence="4" id="KW-1185">Reference proteome</keyword>
<accession>K9HVM5</accession>
<sequence length="124" mass="14001">MADDAVKTQQKQADRAQQVTNEAETKMIEAGKHLRTEGFEIVQHGFRRWQEAQFEMMRAGSDIMLLQMDAMSKLSGVRKPEDAVAVSQDAMQAVQARMTEYMQRSADLAARQMQDMTEAFGARA</sequence>
<dbReference type="EMBL" id="ANHY01000003">
    <property type="protein sequence ID" value="EKV32286.1"/>
    <property type="molecule type" value="Genomic_DNA"/>
</dbReference>
<gene>
    <name evidence="3" type="ORF">C882_2363</name>
</gene>
<protein>
    <recommendedName>
        <fullName evidence="2">Phasin domain-containing protein</fullName>
    </recommendedName>
</protein>
<evidence type="ECO:0000313" key="3">
    <source>
        <dbReference type="EMBL" id="EKV32286.1"/>
    </source>
</evidence>
<dbReference type="Proteomes" id="UP000009881">
    <property type="component" value="Unassembled WGS sequence"/>
</dbReference>
<reference evidence="3 4" key="1">
    <citation type="journal article" date="2013" name="Genome Announc.">
        <title>Draft Genome Sequence of an Alphaproteobacterium, Caenispirillum salinarum AK4(T), Isolated from a Solar Saltern.</title>
        <authorList>
            <person name="Khatri I."/>
            <person name="Singh A."/>
            <person name="Korpole S."/>
            <person name="Pinnaka A.K."/>
            <person name="Subramanian S."/>
        </authorList>
    </citation>
    <scope>NUCLEOTIDE SEQUENCE [LARGE SCALE GENOMIC DNA]</scope>
    <source>
        <strain evidence="3 4">AK4</strain>
    </source>
</reference>